<dbReference type="Proteomes" id="UP000244005">
    <property type="component" value="Unassembled WGS sequence"/>
</dbReference>
<dbReference type="AlphaFoldDB" id="A0A2R6XTF2"/>
<keyword evidence="2" id="KW-1185">Reference proteome</keyword>
<sequence>MHVRALFELGDMLKLTRTCSEQELAIKTARQTIQVAIAELYRRSAVGCICRQGAGRSRIGSARLSLASLPSHLWPPEMLPAPFGVCSCFCARVRCGASDCVCAYVCVVLVNDQLCLQSALQGKALPHSSTLSFPYFLRLFPFRARLPSLPCRDKTQRYAACLHAFRSKRLQVSLVLLNVHALRQGMWRKLTLSHAATR</sequence>
<protein>
    <submittedName>
        <fullName evidence="1">Uncharacterized protein</fullName>
    </submittedName>
</protein>
<evidence type="ECO:0000313" key="2">
    <source>
        <dbReference type="Proteomes" id="UP000244005"/>
    </source>
</evidence>
<dbReference type="Gramene" id="Mp7g11960.1">
    <property type="protein sequence ID" value="Mp7g11960.1.cds1"/>
    <property type="gene ID" value="Mp7g11960"/>
</dbReference>
<evidence type="ECO:0000313" key="1">
    <source>
        <dbReference type="EMBL" id="PTQ49336.1"/>
    </source>
</evidence>
<name>A0A2R6XTF2_MARPO</name>
<dbReference type="EMBL" id="KZ772675">
    <property type="protein sequence ID" value="PTQ49336.1"/>
    <property type="molecule type" value="Genomic_DNA"/>
</dbReference>
<gene>
    <name evidence="1" type="ORF">MARPO_0003s0209</name>
</gene>
<reference evidence="2" key="1">
    <citation type="journal article" date="2017" name="Cell">
        <title>Insights into land plant evolution garnered from the Marchantia polymorpha genome.</title>
        <authorList>
            <person name="Bowman J.L."/>
            <person name="Kohchi T."/>
            <person name="Yamato K.T."/>
            <person name="Jenkins J."/>
            <person name="Shu S."/>
            <person name="Ishizaki K."/>
            <person name="Yamaoka S."/>
            <person name="Nishihama R."/>
            <person name="Nakamura Y."/>
            <person name="Berger F."/>
            <person name="Adam C."/>
            <person name="Aki S.S."/>
            <person name="Althoff F."/>
            <person name="Araki T."/>
            <person name="Arteaga-Vazquez M.A."/>
            <person name="Balasubrmanian S."/>
            <person name="Barry K."/>
            <person name="Bauer D."/>
            <person name="Boehm C.R."/>
            <person name="Briginshaw L."/>
            <person name="Caballero-Perez J."/>
            <person name="Catarino B."/>
            <person name="Chen F."/>
            <person name="Chiyoda S."/>
            <person name="Chovatia M."/>
            <person name="Davies K.M."/>
            <person name="Delmans M."/>
            <person name="Demura T."/>
            <person name="Dierschke T."/>
            <person name="Dolan L."/>
            <person name="Dorantes-Acosta A.E."/>
            <person name="Eklund D.M."/>
            <person name="Florent S.N."/>
            <person name="Flores-Sandoval E."/>
            <person name="Fujiyama A."/>
            <person name="Fukuzawa H."/>
            <person name="Galik B."/>
            <person name="Grimanelli D."/>
            <person name="Grimwood J."/>
            <person name="Grossniklaus U."/>
            <person name="Hamada T."/>
            <person name="Haseloff J."/>
            <person name="Hetherington A.J."/>
            <person name="Higo A."/>
            <person name="Hirakawa Y."/>
            <person name="Hundley H.N."/>
            <person name="Ikeda Y."/>
            <person name="Inoue K."/>
            <person name="Inoue S.I."/>
            <person name="Ishida S."/>
            <person name="Jia Q."/>
            <person name="Kakita M."/>
            <person name="Kanazawa T."/>
            <person name="Kawai Y."/>
            <person name="Kawashima T."/>
            <person name="Kennedy M."/>
            <person name="Kinose K."/>
            <person name="Kinoshita T."/>
            <person name="Kohara Y."/>
            <person name="Koide E."/>
            <person name="Komatsu K."/>
            <person name="Kopischke S."/>
            <person name="Kubo M."/>
            <person name="Kyozuka J."/>
            <person name="Lagercrantz U."/>
            <person name="Lin S.S."/>
            <person name="Lindquist E."/>
            <person name="Lipzen A.M."/>
            <person name="Lu C.W."/>
            <person name="De Luna E."/>
            <person name="Martienssen R.A."/>
            <person name="Minamino N."/>
            <person name="Mizutani M."/>
            <person name="Mizutani M."/>
            <person name="Mochizuki N."/>
            <person name="Monte I."/>
            <person name="Mosher R."/>
            <person name="Nagasaki H."/>
            <person name="Nakagami H."/>
            <person name="Naramoto S."/>
            <person name="Nishitani K."/>
            <person name="Ohtani M."/>
            <person name="Okamoto T."/>
            <person name="Okumura M."/>
            <person name="Phillips J."/>
            <person name="Pollak B."/>
            <person name="Reinders A."/>
            <person name="Rovekamp M."/>
            <person name="Sano R."/>
            <person name="Sawa S."/>
            <person name="Schmid M.W."/>
            <person name="Shirakawa M."/>
            <person name="Solano R."/>
            <person name="Spunde A."/>
            <person name="Suetsugu N."/>
            <person name="Sugano S."/>
            <person name="Sugiyama A."/>
            <person name="Sun R."/>
            <person name="Suzuki Y."/>
            <person name="Takenaka M."/>
            <person name="Takezawa D."/>
            <person name="Tomogane H."/>
            <person name="Tsuzuki M."/>
            <person name="Ueda T."/>
            <person name="Umeda M."/>
            <person name="Ward J.M."/>
            <person name="Watanabe Y."/>
            <person name="Yazaki K."/>
            <person name="Yokoyama R."/>
            <person name="Yoshitake Y."/>
            <person name="Yotsui I."/>
            <person name="Zachgo S."/>
            <person name="Schmutz J."/>
        </authorList>
    </citation>
    <scope>NUCLEOTIDE SEQUENCE [LARGE SCALE GENOMIC DNA]</scope>
    <source>
        <strain evidence="2">Tak-1</strain>
    </source>
</reference>
<accession>A0A2R6XTF2</accession>
<organism evidence="1 2">
    <name type="scientific">Marchantia polymorpha</name>
    <name type="common">Common liverwort</name>
    <name type="synonym">Marchantia aquatica</name>
    <dbReference type="NCBI Taxonomy" id="3197"/>
    <lineage>
        <taxon>Eukaryota</taxon>
        <taxon>Viridiplantae</taxon>
        <taxon>Streptophyta</taxon>
        <taxon>Embryophyta</taxon>
        <taxon>Marchantiophyta</taxon>
        <taxon>Marchantiopsida</taxon>
        <taxon>Marchantiidae</taxon>
        <taxon>Marchantiales</taxon>
        <taxon>Marchantiaceae</taxon>
        <taxon>Marchantia</taxon>
    </lineage>
</organism>
<proteinExistence type="predicted"/>